<dbReference type="PANTHER" id="PTHR13285">
    <property type="entry name" value="ACYLTRANSFERASE"/>
    <property type="match status" value="1"/>
</dbReference>
<evidence type="ECO:0000256" key="1">
    <source>
        <dbReference type="ARBA" id="ARBA00004651"/>
    </source>
</evidence>
<feature type="transmembrane region" description="Helical" evidence="14">
    <location>
        <begin position="40"/>
        <end position="65"/>
    </location>
</feature>
<gene>
    <name evidence="15" type="ORF">MB824_05080</name>
</gene>
<feature type="transmembrane region" description="Helical" evidence="14">
    <location>
        <begin position="449"/>
        <end position="477"/>
    </location>
</feature>
<evidence type="ECO:0000256" key="4">
    <source>
        <dbReference type="ARBA" id="ARBA00016084"/>
    </source>
</evidence>
<evidence type="ECO:0000256" key="13">
    <source>
        <dbReference type="PIRNR" id="PIRNR016636"/>
    </source>
</evidence>
<dbReference type="PIRSF" id="PIRSF016636">
    <property type="entry name" value="AlgI_DltB"/>
    <property type="match status" value="1"/>
</dbReference>
<comment type="similarity">
    <text evidence="3 13">Belongs to the membrane-bound acyltransferase family.</text>
</comment>
<dbReference type="InterPro" id="IPR028362">
    <property type="entry name" value="AlgI"/>
</dbReference>
<sequence length="479" mass="52903">MPFLSIEFALFFLLFLPLYWLCRPSPRLQNLLLLAAGLGWLVYIAPLAALALAAFSLAVSLLAQLLTRSRSTAARRWWLGTGVVLALANLVFFKFSDFFRPLLQQHSGSTLPDILMPLGISYYTFQGIAYLVALYRGESPRLGTLQQLLHFGFFPTITSGPIIRAAAFKGSGGRLEAGMAEQICTAAPRDMVKPALAVSLIVLGIAKKWWLAGTLGESWVDPVFENPLQYDAPSVLAAVYGYTVQLFMDFSGYSDLVIGMAMLLGFRLPENFNMPLRAYNIRDFWDRWHITLSTWIRDYIYIPLGGSRHGFTRTQINLMLAMLLSGIWHGQGWNFLLWGALHGAALVLLNIGDKIGGRREILAASRIARLIGILFTLHFVCFSFVVFRTASLSDAALVFQSLAGQGAGWRMPELPVAALLVLFAAALAAYGLLARVFRCAAAALEKLPVWLWWLPLTAAMVLLMVLAPSGIPGFIYANF</sequence>
<organism evidence="15 16">
    <name type="scientific">Kingella pumchi</name>
    <dbReference type="NCBI Taxonomy" id="2779506"/>
    <lineage>
        <taxon>Bacteria</taxon>
        <taxon>Pseudomonadati</taxon>
        <taxon>Pseudomonadota</taxon>
        <taxon>Betaproteobacteria</taxon>
        <taxon>Neisseriales</taxon>
        <taxon>Neisseriaceae</taxon>
        <taxon>Kingella</taxon>
    </lineage>
</organism>
<dbReference type="InterPro" id="IPR004299">
    <property type="entry name" value="MBOAT_fam"/>
</dbReference>
<keyword evidence="7 14" id="KW-0812">Transmembrane</keyword>
<comment type="caution">
    <text evidence="15">The sequence shown here is derived from an EMBL/GenBank/DDBJ whole genome shotgun (WGS) entry which is preliminary data.</text>
</comment>
<feature type="transmembrane region" description="Helical" evidence="14">
    <location>
        <begin position="367"/>
        <end position="387"/>
    </location>
</feature>
<keyword evidence="5 13" id="KW-1003">Cell membrane</keyword>
<evidence type="ECO:0000256" key="8">
    <source>
        <dbReference type="ARBA" id="ARBA00022841"/>
    </source>
</evidence>
<evidence type="ECO:0000256" key="14">
    <source>
        <dbReference type="SAM" id="Phobius"/>
    </source>
</evidence>
<keyword evidence="8" id="KW-0016">Alginate biosynthesis</keyword>
<dbReference type="Pfam" id="PF03062">
    <property type="entry name" value="MBOAT"/>
    <property type="match status" value="1"/>
</dbReference>
<evidence type="ECO:0000256" key="9">
    <source>
        <dbReference type="ARBA" id="ARBA00022989"/>
    </source>
</evidence>
<keyword evidence="16" id="KW-1185">Reference proteome</keyword>
<evidence type="ECO:0000256" key="11">
    <source>
        <dbReference type="ARBA" id="ARBA00023315"/>
    </source>
</evidence>
<proteinExistence type="inferred from homology"/>
<dbReference type="RefSeq" id="WP_238746502.1">
    <property type="nucleotide sequence ID" value="NZ_JAKOOW010000022.1"/>
</dbReference>
<dbReference type="PIRSF" id="PIRSF500217">
    <property type="entry name" value="AlgI"/>
    <property type="match status" value="1"/>
</dbReference>
<feature type="transmembrane region" description="Helical" evidence="14">
    <location>
        <begin position="335"/>
        <end position="355"/>
    </location>
</feature>
<evidence type="ECO:0000256" key="10">
    <source>
        <dbReference type="ARBA" id="ARBA00023136"/>
    </source>
</evidence>
<accession>A0ABS9NNG8</accession>
<keyword evidence="9 14" id="KW-1133">Transmembrane helix</keyword>
<evidence type="ECO:0000313" key="15">
    <source>
        <dbReference type="EMBL" id="MCG6503868.1"/>
    </source>
</evidence>
<evidence type="ECO:0000256" key="5">
    <source>
        <dbReference type="ARBA" id="ARBA00022475"/>
    </source>
</evidence>
<name>A0ABS9NNG8_9NEIS</name>
<keyword evidence="11 13" id="KW-0012">Acyltransferase</keyword>
<dbReference type="InterPro" id="IPR051085">
    <property type="entry name" value="MB_O-acyltransferase"/>
</dbReference>
<comment type="pathway">
    <text evidence="2">Glycan biosynthesis; alginate biosynthesis.</text>
</comment>
<dbReference type="PANTHER" id="PTHR13285:SF23">
    <property type="entry name" value="TEICHOIC ACID D-ALANYLTRANSFERASE"/>
    <property type="match status" value="1"/>
</dbReference>
<evidence type="ECO:0000256" key="3">
    <source>
        <dbReference type="ARBA" id="ARBA00010323"/>
    </source>
</evidence>
<evidence type="ECO:0000256" key="12">
    <source>
        <dbReference type="ARBA" id="ARBA00031030"/>
    </source>
</evidence>
<comment type="subcellular location">
    <subcellularLocation>
        <location evidence="1">Cell membrane</location>
        <topology evidence="1">Multi-pass membrane protein</topology>
    </subcellularLocation>
</comment>
<keyword evidence="6 13" id="KW-0808">Transferase</keyword>
<keyword evidence="10 13" id="KW-0472">Membrane</keyword>
<dbReference type="Proteomes" id="UP001298424">
    <property type="component" value="Unassembled WGS sequence"/>
</dbReference>
<feature type="transmembrane region" description="Helical" evidence="14">
    <location>
        <begin position="416"/>
        <end position="437"/>
    </location>
</feature>
<dbReference type="EMBL" id="JAKOOW010000022">
    <property type="protein sequence ID" value="MCG6503868.1"/>
    <property type="molecule type" value="Genomic_DNA"/>
</dbReference>
<evidence type="ECO:0000256" key="2">
    <source>
        <dbReference type="ARBA" id="ARBA00005182"/>
    </source>
</evidence>
<feature type="transmembrane region" description="Helical" evidence="14">
    <location>
        <begin position="115"/>
        <end position="135"/>
    </location>
</feature>
<feature type="transmembrane region" description="Helical" evidence="14">
    <location>
        <begin position="77"/>
        <end position="95"/>
    </location>
</feature>
<reference evidence="15 16" key="1">
    <citation type="submission" date="2022-02" db="EMBL/GenBank/DDBJ databases">
        <title>Genome sequence data of Kingella unionensis sp. nov. strain CICC 24913 (CCUG 75125).</title>
        <authorList>
            <person name="Xiao M."/>
        </authorList>
    </citation>
    <scope>NUCLEOTIDE SEQUENCE [LARGE SCALE GENOMIC DNA]</scope>
    <source>
        <strain evidence="15 16">CICC 24913</strain>
    </source>
</reference>
<protein>
    <recommendedName>
        <fullName evidence="4">Probable alginate O-acetylase AlgI</fullName>
    </recommendedName>
    <alternativeName>
        <fullName evidence="12">Alginate biosynthesis protein AlgI</fullName>
    </alternativeName>
</protein>
<evidence type="ECO:0000256" key="7">
    <source>
        <dbReference type="ARBA" id="ARBA00022692"/>
    </source>
</evidence>
<evidence type="ECO:0000256" key="6">
    <source>
        <dbReference type="ARBA" id="ARBA00022679"/>
    </source>
</evidence>
<evidence type="ECO:0000313" key="16">
    <source>
        <dbReference type="Proteomes" id="UP001298424"/>
    </source>
</evidence>
<dbReference type="InterPro" id="IPR024194">
    <property type="entry name" value="Ac/AlaTfrase_AlgI/DltB"/>
</dbReference>